<accession>A0A193G8T1</accession>
<name>A0A193G8T1_9BORD</name>
<evidence type="ECO:0000256" key="1">
    <source>
        <dbReference type="SAM" id="MobiDB-lite"/>
    </source>
</evidence>
<feature type="compositionally biased region" description="Low complexity" evidence="1">
    <location>
        <begin position="293"/>
        <end position="315"/>
    </location>
</feature>
<evidence type="ECO:0000313" key="3">
    <source>
        <dbReference type="Proteomes" id="UP000091926"/>
    </source>
</evidence>
<feature type="region of interest" description="Disordered" evidence="1">
    <location>
        <begin position="1"/>
        <end position="21"/>
    </location>
</feature>
<dbReference type="KEGG" id="bfz:BAU07_00900"/>
<dbReference type="EMBL" id="CP016172">
    <property type="protein sequence ID" value="ANN75871.1"/>
    <property type="molecule type" value="Genomic_DNA"/>
</dbReference>
<dbReference type="STRING" id="463014.BAU07_00900"/>
<keyword evidence="3" id="KW-1185">Reference proteome</keyword>
<dbReference type="RefSeq" id="WP_066652762.1">
    <property type="nucleotide sequence ID" value="NZ_CBCSCL010000002.1"/>
</dbReference>
<feature type="compositionally biased region" description="Low complexity" evidence="1">
    <location>
        <begin position="260"/>
        <end position="274"/>
    </location>
</feature>
<feature type="compositionally biased region" description="Low complexity" evidence="1">
    <location>
        <begin position="233"/>
        <end position="252"/>
    </location>
</feature>
<dbReference type="InterPro" id="IPR050026">
    <property type="entry name" value="PHA_gran_PhaM_N"/>
</dbReference>
<evidence type="ECO:0000313" key="2">
    <source>
        <dbReference type="EMBL" id="ANN75871.1"/>
    </source>
</evidence>
<dbReference type="NCBIfam" id="NF043076">
    <property type="entry name" value="PHA_gran_PhaM"/>
    <property type="match status" value="1"/>
</dbReference>
<feature type="compositionally biased region" description="Gly residues" evidence="1">
    <location>
        <begin position="178"/>
        <end position="191"/>
    </location>
</feature>
<dbReference type="AlphaFoldDB" id="A0A193G8T1"/>
<sequence length="330" mass="32530">MTDQNSNPFVLPGMGQGGSDTAGNPLLASMEMMRQAWAGLAGPGGLAQSLPMTPPMNLPDLERRIAELRSVESWLRMNLSMLSSTIQGMEVQRSTIATLRSFVDTLGSQARDPAAWGDASPLEVVLGLKPAPGGAGQRGSAPSRASGSDEGGTSARRDAAKDRAASGGEARNEAPESGSGGTTGPGAGGAAPGEAAGASAGSADAISQAAQSASEAWWGMLQQQFNQLAAATAATMPGGQPQGGPAAQWPATGAGGPSGSAGRARASSKGSAGTQEAHGDAGAARTTAGHTPAGKSAAGKKAAGKSTADNTAARKTAARKNKIQSGSDRS</sequence>
<proteinExistence type="predicted"/>
<dbReference type="Proteomes" id="UP000091926">
    <property type="component" value="Chromosome"/>
</dbReference>
<feature type="compositionally biased region" description="Basic and acidic residues" evidence="1">
    <location>
        <begin position="155"/>
        <end position="174"/>
    </location>
</feature>
<feature type="region of interest" description="Disordered" evidence="1">
    <location>
        <begin position="232"/>
        <end position="330"/>
    </location>
</feature>
<protein>
    <submittedName>
        <fullName evidence="2">Uncharacterized protein</fullName>
    </submittedName>
</protein>
<feature type="region of interest" description="Disordered" evidence="1">
    <location>
        <begin position="127"/>
        <end position="214"/>
    </location>
</feature>
<reference evidence="2 3" key="1">
    <citation type="submission" date="2016-06" db="EMBL/GenBank/DDBJ databases">
        <title>Complete genome sequences of Bordetella bronchialis and Bordetella flabilis.</title>
        <authorList>
            <person name="LiPuma J.J."/>
            <person name="Spilker T."/>
        </authorList>
    </citation>
    <scope>NUCLEOTIDE SEQUENCE [LARGE SCALE GENOMIC DNA]</scope>
    <source>
        <strain evidence="2 3">AU10664</strain>
    </source>
</reference>
<gene>
    <name evidence="2" type="ORF">BAU07_00900</name>
</gene>
<feature type="compositionally biased region" description="Low complexity" evidence="1">
    <location>
        <begin position="192"/>
        <end position="214"/>
    </location>
</feature>
<organism evidence="2 3">
    <name type="scientific">Bordetella flabilis</name>
    <dbReference type="NCBI Taxonomy" id="463014"/>
    <lineage>
        <taxon>Bacteria</taxon>
        <taxon>Pseudomonadati</taxon>
        <taxon>Pseudomonadota</taxon>
        <taxon>Betaproteobacteria</taxon>
        <taxon>Burkholderiales</taxon>
        <taxon>Alcaligenaceae</taxon>
        <taxon>Bordetella</taxon>
    </lineage>
</organism>